<organism evidence="1 2">
    <name type="scientific">Clostridium tagluense</name>
    <dbReference type="NCBI Taxonomy" id="360422"/>
    <lineage>
        <taxon>Bacteria</taxon>
        <taxon>Bacillati</taxon>
        <taxon>Bacillota</taxon>
        <taxon>Clostridia</taxon>
        <taxon>Eubacteriales</taxon>
        <taxon>Clostridiaceae</taxon>
        <taxon>Clostridium</taxon>
    </lineage>
</organism>
<keyword evidence="2" id="KW-1185">Reference proteome</keyword>
<dbReference type="EMBL" id="BHYK01000011">
    <property type="protein sequence ID" value="GCD10658.1"/>
    <property type="molecule type" value="Genomic_DNA"/>
</dbReference>
<proteinExistence type="predicted"/>
<dbReference type="Proteomes" id="UP000287872">
    <property type="component" value="Unassembled WGS sequence"/>
</dbReference>
<evidence type="ECO:0000313" key="1">
    <source>
        <dbReference type="EMBL" id="GCD10658.1"/>
    </source>
</evidence>
<dbReference type="AlphaFoldDB" id="A0A401UMB0"/>
<gene>
    <name evidence="1" type="ORF">Ctaglu_22810</name>
</gene>
<evidence type="ECO:0000313" key="2">
    <source>
        <dbReference type="Proteomes" id="UP000287872"/>
    </source>
</evidence>
<protein>
    <recommendedName>
        <fullName evidence="3">DUF4317 domain-containing protein</fullName>
    </recommendedName>
</protein>
<dbReference type="InterPro" id="IPR025466">
    <property type="entry name" value="DUF4317"/>
</dbReference>
<name>A0A401UMB0_9CLOT</name>
<evidence type="ECO:0008006" key="3">
    <source>
        <dbReference type="Google" id="ProtNLM"/>
    </source>
</evidence>
<dbReference type="Pfam" id="PF14199">
    <property type="entry name" value="DUF4317"/>
    <property type="match status" value="1"/>
</dbReference>
<sequence>MNKKEIADIRKEFKLDSGMIKIQEIYSVYLKKDNVQIDYEPVIHSEFDFFDRMDMDKKELFLGNFKKVLTGAIDTKIFELDFQNIEEENNTQKILGTALKASDKDEIQNTLNELIKKITANYKYETDVVVTFIKAEYWLGSNHRNMEADESIDDAVQAFNFILASVNKIEIPKRTLKFDYTDKEFKANSALDSVINLNSPLEGFMFPTLNNGYSDINKILYYASKPKELNGDFIEKVLNCDFKFTAEDEKNCFGDILKSIIGEKIKPELMQDIYVNIHELAEQAEGGESPSIGIEDIKNILSNCGAQIISDIDTAFIETCGIKYDFKINNIVPEFNSKSIKITSEIANITLTPKDLNSVKQVKNSDGRRCLLIEIDEDVVIEGFILETEEF</sequence>
<dbReference type="OrthoDB" id="1642058at2"/>
<accession>A0A401UMB0</accession>
<comment type="caution">
    <text evidence="1">The sequence shown here is derived from an EMBL/GenBank/DDBJ whole genome shotgun (WGS) entry which is preliminary data.</text>
</comment>
<reference evidence="1 2" key="1">
    <citation type="submission" date="2018-11" db="EMBL/GenBank/DDBJ databases">
        <title>Genome sequencing and assembly of Clostridium tagluense strain A121.</title>
        <authorList>
            <person name="Murakami T."/>
            <person name="Segawa T."/>
            <person name="Shcherbakova V.A."/>
            <person name="Mori H."/>
            <person name="Yoshimura Y."/>
        </authorList>
    </citation>
    <scope>NUCLEOTIDE SEQUENCE [LARGE SCALE GENOMIC DNA]</scope>
    <source>
        <strain evidence="1 2">A121</strain>
    </source>
</reference>